<name>A0ACC0TUB2_9AGAM</name>
<sequence>MRLYKQKVIPNPCCSFPDCPPRPPPASPGSPNPYRLQRAAEAVSKQIIGHKAMVAQFKEMKLPRPPMFSTKSATAPRTDPRLQMQGKATNGSGKSPTVPRIPKVSTSAVSPKQRRPLSHVNTNLPSPSRPPRLGVEKATHPAKKTSTPRAASSKPQSLSYTIRPQQQKTGAKFKTTPIELTPTHGNLASLSVTSTPRHAGCNEPILFVSCFHSLEENSELEDEPLEMTEPTFDLEAQVKQIFSVGLGFTSESEVVQRDEIPPPKATPVATSASTLEPMSAIVEWWEPAVNAFIESDIAMKVKCKGPGEDFSRLIAPVQMGSIHDVASLHTVWPSLSAAYQATSSVRFDIGDLTNIPCQPPSSADYDYITSLSQDRFGAVALATHKSSRRRCVVKVISSAIVVEESVIRAVIEEQRIMRDASGYPLLVGLLASFYDDHGFYLVSEYCSSTLFDERLHMPKSHKKLASAELACAVDHLHGLGIIHRDIRLENVMVKNDGHVALGDFGLAIRLDAPSILSPHLRGSCKRKERNNALKTRGVCGTLPYMAPEVLCNMEYSYGVDWFAYGVFLHVFYLDKFPWLGEYEHPTSYLKEMMATISHGLIFQDGSFGDLLTKLFCVDQDARADFSAIRRATFFTDFDWKTVPSKDPPTSYLFPGPVGDDVNQFSIDSNLFPDFTWQCPSMIIEEASTNFGGTDSSFESTVSESYTPSHCNSSSDRLSLVSCGNLQFFNSFSLSQLFHNSSCDSIPEVHTDDSAVRPLDEGDDPIYTPPAEWIAAFRDSGICLGPGSAAVPTRDDEALVRTSIRSLDVGEEPVFELPSGWKEAFVSPSDATEPSQPQTARKTSVLPRLKSLWKRARGKFGSRQM</sequence>
<dbReference type="EMBL" id="JAGFNK010000610">
    <property type="protein sequence ID" value="KAI9447080.1"/>
    <property type="molecule type" value="Genomic_DNA"/>
</dbReference>
<evidence type="ECO:0000313" key="2">
    <source>
        <dbReference type="Proteomes" id="UP001207468"/>
    </source>
</evidence>
<dbReference type="Proteomes" id="UP001207468">
    <property type="component" value="Unassembled WGS sequence"/>
</dbReference>
<protein>
    <submittedName>
        <fullName evidence="1">Kinase-like domain-containing protein</fullName>
    </submittedName>
</protein>
<gene>
    <name evidence="1" type="ORF">F5148DRAFT_743244</name>
</gene>
<proteinExistence type="predicted"/>
<evidence type="ECO:0000313" key="1">
    <source>
        <dbReference type="EMBL" id="KAI9447080.1"/>
    </source>
</evidence>
<organism evidence="1 2">
    <name type="scientific">Russula earlei</name>
    <dbReference type="NCBI Taxonomy" id="71964"/>
    <lineage>
        <taxon>Eukaryota</taxon>
        <taxon>Fungi</taxon>
        <taxon>Dikarya</taxon>
        <taxon>Basidiomycota</taxon>
        <taxon>Agaricomycotina</taxon>
        <taxon>Agaricomycetes</taxon>
        <taxon>Russulales</taxon>
        <taxon>Russulaceae</taxon>
        <taxon>Russula</taxon>
    </lineage>
</organism>
<comment type="caution">
    <text evidence="1">The sequence shown here is derived from an EMBL/GenBank/DDBJ whole genome shotgun (WGS) entry which is preliminary data.</text>
</comment>
<reference evidence="1" key="1">
    <citation type="submission" date="2021-03" db="EMBL/GenBank/DDBJ databases">
        <title>Evolutionary priming and transition to the ectomycorrhizal habit in an iconic lineage of mushroom-forming fungi: is preadaptation a requirement?</title>
        <authorList>
            <consortium name="DOE Joint Genome Institute"/>
            <person name="Looney B.P."/>
            <person name="Miyauchi S."/>
            <person name="Morin E."/>
            <person name="Drula E."/>
            <person name="Courty P.E."/>
            <person name="Chicoki N."/>
            <person name="Fauchery L."/>
            <person name="Kohler A."/>
            <person name="Kuo A."/>
            <person name="LaButti K."/>
            <person name="Pangilinan J."/>
            <person name="Lipzen A."/>
            <person name="Riley R."/>
            <person name="Andreopoulos W."/>
            <person name="He G."/>
            <person name="Johnson J."/>
            <person name="Barry K.W."/>
            <person name="Grigoriev I.V."/>
            <person name="Nagy L."/>
            <person name="Hibbett D."/>
            <person name="Henrissat B."/>
            <person name="Matheny P.B."/>
            <person name="Labbe J."/>
            <person name="Martin A.F."/>
        </authorList>
    </citation>
    <scope>NUCLEOTIDE SEQUENCE</scope>
    <source>
        <strain evidence="1">BPL698</strain>
    </source>
</reference>
<accession>A0ACC0TUB2</accession>
<keyword evidence="2" id="KW-1185">Reference proteome</keyword>